<dbReference type="STRING" id="471855.Shel_19170"/>
<gene>
    <name evidence="1" type="ordered locus">Shel_19170</name>
</gene>
<protein>
    <recommendedName>
        <fullName evidence="3">Helix-turn-helix type 11 domain-containing protein</fullName>
    </recommendedName>
</protein>
<keyword evidence="2" id="KW-1185">Reference proteome</keyword>
<evidence type="ECO:0000313" key="1">
    <source>
        <dbReference type="EMBL" id="ACV22933.1"/>
    </source>
</evidence>
<evidence type="ECO:0000313" key="2">
    <source>
        <dbReference type="Proteomes" id="UP000002026"/>
    </source>
</evidence>
<proteinExistence type="predicted"/>
<name>C7N7P8_SLAHD</name>
<evidence type="ECO:0008006" key="3">
    <source>
        <dbReference type="Google" id="ProtNLM"/>
    </source>
</evidence>
<dbReference type="KEGG" id="shi:Shel_19170"/>
<dbReference type="RefSeq" id="WP_012799035.1">
    <property type="nucleotide sequence ID" value="NC_013165.1"/>
</dbReference>
<reference evidence="1 2" key="1">
    <citation type="journal article" date="2009" name="Stand. Genomic Sci.">
        <title>Complete genome sequence of Slackia heliotrinireducens type strain (RHS 1).</title>
        <authorList>
            <person name="Pukall R."/>
            <person name="Lapidus A."/>
            <person name="Nolan M."/>
            <person name="Copeland A."/>
            <person name="Glavina Del Rio T."/>
            <person name="Lucas S."/>
            <person name="Chen F."/>
            <person name="Tice H."/>
            <person name="Cheng J.F."/>
            <person name="Chertkov O."/>
            <person name="Bruce D."/>
            <person name="Goodwin L."/>
            <person name="Kuske C."/>
            <person name="Brettin T."/>
            <person name="Detter J.C."/>
            <person name="Han C."/>
            <person name="Pitluck S."/>
            <person name="Pati A."/>
            <person name="Mavrommatis K."/>
            <person name="Ivanova N."/>
            <person name="Ovchinnikova G."/>
            <person name="Chen A."/>
            <person name="Palaniappan K."/>
            <person name="Schneider S."/>
            <person name="Rohde M."/>
            <person name="Chain P."/>
            <person name="D'haeseleer P."/>
            <person name="Goker M."/>
            <person name="Bristow J."/>
            <person name="Eisen J.A."/>
            <person name="Markowitz V."/>
            <person name="Kyrpides N.C."/>
            <person name="Klenk H.P."/>
            <person name="Hugenholtz P."/>
        </authorList>
    </citation>
    <scope>NUCLEOTIDE SEQUENCE [LARGE SCALE GENOMIC DNA]</scope>
    <source>
        <strain evidence="2">ATCC 29202 / DSM 20476 / NCTC 11029 / RHS 1</strain>
    </source>
</reference>
<dbReference type="AlphaFoldDB" id="C7N7P8"/>
<dbReference type="EMBL" id="CP001684">
    <property type="protein sequence ID" value="ACV22933.1"/>
    <property type="molecule type" value="Genomic_DNA"/>
</dbReference>
<dbReference type="Proteomes" id="UP000002026">
    <property type="component" value="Chromosome"/>
</dbReference>
<sequence length="68" mass="7460">MHDYRLIGAKEVASKLGVSKGTAYRIIRDLNADMEAEGKKTIPGKVDEGKFMLAYFADLPGRSAGDER</sequence>
<dbReference type="HOGENOM" id="CLU_173913_3_1_11"/>
<accession>C7N7P8</accession>
<organism evidence="1 2">
    <name type="scientific">Slackia heliotrinireducens (strain ATCC 29202 / DSM 20476 / NCTC 11029 / RHS 1)</name>
    <name type="common">Peptococcus heliotrinreducens</name>
    <dbReference type="NCBI Taxonomy" id="471855"/>
    <lineage>
        <taxon>Bacteria</taxon>
        <taxon>Bacillati</taxon>
        <taxon>Actinomycetota</taxon>
        <taxon>Coriobacteriia</taxon>
        <taxon>Eggerthellales</taxon>
        <taxon>Eggerthellaceae</taxon>
        <taxon>Slackia</taxon>
    </lineage>
</organism>